<dbReference type="KEGG" id="cvn:111106285"/>
<evidence type="ECO:0000313" key="6">
    <source>
        <dbReference type="Proteomes" id="UP000694844"/>
    </source>
</evidence>
<keyword evidence="4" id="KW-0472">Membrane</keyword>
<reference evidence="7" key="1">
    <citation type="submission" date="2025-08" db="UniProtKB">
        <authorList>
            <consortium name="RefSeq"/>
        </authorList>
    </citation>
    <scope>IDENTIFICATION</scope>
    <source>
        <tissue evidence="7">Whole sample</tissue>
    </source>
</reference>
<dbReference type="Proteomes" id="UP000694844">
    <property type="component" value="Chromosome 8"/>
</dbReference>
<evidence type="ECO:0000256" key="2">
    <source>
        <dbReference type="PROSITE-ProRule" id="PRU00302"/>
    </source>
</evidence>
<evidence type="ECO:0000256" key="1">
    <source>
        <dbReference type="ARBA" id="ARBA00023157"/>
    </source>
</evidence>
<dbReference type="InterPro" id="IPR000436">
    <property type="entry name" value="Sushi_SCR_CCP_dom"/>
</dbReference>
<feature type="domain" description="Sushi" evidence="5">
    <location>
        <begin position="1"/>
        <end position="27"/>
    </location>
</feature>
<sequence length="176" mass="19130">MSGSPVATCDASGNWTLASGTLPECNNSYFTNVWFLLVVSLMGFIALVVFSVLIAMCCRLCCKSRIYDEESESDGRRPWCGCCTCCSSADDDDKPNRPVKRKPRGVPVKTATTKKKVVSKRGNMFNGKKGGKKVKKGTTKSSNAAENTSSNSRKAKKVAAWKPFAKPVRNINTSTK</sequence>
<evidence type="ECO:0000313" key="7">
    <source>
        <dbReference type="RefSeq" id="XP_022296607.1"/>
    </source>
</evidence>
<gene>
    <name evidence="7" type="primary">LOC111106285</name>
</gene>
<name>A0A8B8AZL6_CRAVI</name>
<dbReference type="RefSeq" id="XP_022296607.1">
    <property type="nucleotide sequence ID" value="XM_022440899.1"/>
</dbReference>
<feature type="transmembrane region" description="Helical" evidence="4">
    <location>
        <begin position="33"/>
        <end position="56"/>
    </location>
</feature>
<feature type="region of interest" description="Disordered" evidence="3">
    <location>
        <begin position="88"/>
        <end position="176"/>
    </location>
</feature>
<comment type="caution">
    <text evidence="2">Lacks conserved residue(s) required for the propagation of feature annotation.</text>
</comment>
<dbReference type="PROSITE" id="PS50923">
    <property type="entry name" value="SUSHI"/>
    <property type="match status" value="1"/>
</dbReference>
<keyword evidence="4" id="KW-0812">Transmembrane</keyword>
<organism evidence="6 7">
    <name type="scientific">Crassostrea virginica</name>
    <name type="common">Eastern oyster</name>
    <dbReference type="NCBI Taxonomy" id="6565"/>
    <lineage>
        <taxon>Eukaryota</taxon>
        <taxon>Metazoa</taxon>
        <taxon>Spiralia</taxon>
        <taxon>Lophotrochozoa</taxon>
        <taxon>Mollusca</taxon>
        <taxon>Bivalvia</taxon>
        <taxon>Autobranchia</taxon>
        <taxon>Pteriomorphia</taxon>
        <taxon>Ostreida</taxon>
        <taxon>Ostreoidea</taxon>
        <taxon>Ostreidae</taxon>
        <taxon>Crassostrea</taxon>
    </lineage>
</organism>
<keyword evidence="1" id="KW-1015">Disulfide bond</keyword>
<dbReference type="GeneID" id="111106285"/>
<evidence type="ECO:0000256" key="3">
    <source>
        <dbReference type="SAM" id="MobiDB-lite"/>
    </source>
</evidence>
<accession>A0A8B8AZL6</accession>
<dbReference type="AlphaFoldDB" id="A0A8B8AZL6"/>
<proteinExistence type="predicted"/>
<keyword evidence="2" id="KW-0768">Sushi</keyword>
<keyword evidence="6" id="KW-1185">Reference proteome</keyword>
<keyword evidence="4" id="KW-1133">Transmembrane helix</keyword>
<protein>
    <submittedName>
        <fullName evidence="7">Uncharacterized protein LOC111106285</fullName>
    </submittedName>
</protein>
<feature type="compositionally biased region" description="Basic residues" evidence="3">
    <location>
        <begin position="129"/>
        <end position="138"/>
    </location>
</feature>
<evidence type="ECO:0000259" key="5">
    <source>
        <dbReference type="PROSITE" id="PS50923"/>
    </source>
</evidence>
<evidence type="ECO:0000256" key="4">
    <source>
        <dbReference type="SAM" id="Phobius"/>
    </source>
</evidence>
<dbReference type="OrthoDB" id="6043768at2759"/>
<feature type="compositionally biased region" description="Low complexity" evidence="3">
    <location>
        <begin position="139"/>
        <end position="152"/>
    </location>
</feature>